<dbReference type="EMBL" id="KU958258">
    <property type="protein sequence ID" value="AQM56087.1"/>
    <property type="molecule type" value="mRNA"/>
</dbReference>
<proteinExistence type="evidence at transcript level"/>
<evidence type="ECO:0000256" key="9">
    <source>
        <dbReference type="ARBA" id="ARBA00023224"/>
    </source>
</evidence>
<dbReference type="InterPro" id="IPR004117">
    <property type="entry name" value="7tm6_olfct_rcpt"/>
</dbReference>
<comment type="subcellular location">
    <subcellularLocation>
        <location evidence="1 10">Cell membrane</location>
        <topology evidence="1 10">Multi-pass membrane protein</topology>
    </subcellularLocation>
</comment>
<keyword evidence="5 10" id="KW-0552">Olfaction</keyword>
<gene>
    <name evidence="11" type="primary">OR81</name>
</gene>
<feature type="transmembrane region" description="Helical" evidence="10">
    <location>
        <begin position="44"/>
        <end position="66"/>
    </location>
</feature>
<keyword evidence="7 10" id="KW-0472">Membrane</keyword>
<comment type="similarity">
    <text evidence="10">Belongs to the insect chemoreceptor superfamily. Heteromeric odorant receptor channel (TC 1.A.69) family.</text>
</comment>
<feature type="transmembrane region" description="Helical" evidence="10">
    <location>
        <begin position="298"/>
        <end position="322"/>
    </location>
</feature>
<reference evidence="11" key="2">
    <citation type="submission" date="2016-03" db="EMBL/GenBank/DDBJ databases">
        <authorList>
            <person name="Ploux O."/>
        </authorList>
    </citation>
    <scope>NUCLEOTIDE SEQUENCE</scope>
</reference>
<keyword evidence="9 10" id="KW-0807">Transducer</keyword>
<evidence type="ECO:0000256" key="3">
    <source>
        <dbReference type="ARBA" id="ARBA00022606"/>
    </source>
</evidence>
<evidence type="ECO:0000256" key="2">
    <source>
        <dbReference type="ARBA" id="ARBA00022475"/>
    </source>
</evidence>
<name>A0A1Q1NIY2_APOLU</name>
<evidence type="ECO:0000256" key="7">
    <source>
        <dbReference type="ARBA" id="ARBA00023136"/>
    </source>
</evidence>
<feature type="transmembrane region" description="Helical" evidence="10">
    <location>
        <begin position="197"/>
        <end position="223"/>
    </location>
</feature>
<evidence type="ECO:0000313" key="11">
    <source>
        <dbReference type="EMBL" id="AQM56087.1"/>
    </source>
</evidence>
<evidence type="ECO:0000256" key="10">
    <source>
        <dbReference type="RuleBase" id="RU351113"/>
    </source>
</evidence>
<organism evidence="11">
    <name type="scientific">Apolygus lucorum</name>
    <name type="common">Small green plant bug</name>
    <name type="synonym">Lygocoris lucorum</name>
    <dbReference type="NCBI Taxonomy" id="248454"/>
    <lineage>
        <taxon>Eukaryota</taxon>
        <taxon>Metazoa</taxon>
        <taxon>Ecdysozoa</taxon>
        <taxon>Arthropoda</taxon>
        <taxon>Hexapoda</taxon>
        <taxon>Insecta</taxon>
        <taxon>Pterygota</taxon>
        <taxon>Neoptera</taxon>
        <taxon>Paraneoptera</taxon>
        <taxon>Hemiptera</taxon>
        <taxon>Heteroptera</taxon>
        <taxon>Panheteroptera</taxon>
        <taxon>Cimicomorpha</taxon>
        <taxon>Miridae</taxon>
        <taxon>Mirini</taxon>
        <taxon>Apolygus</taxon>
    </lineage>
</organism>
<evidence type="ECO:0000256" key="4">
    <source>
        <dbReference type="ARBA" id="ARBA00022692"/>
    </source>
</evidence>
<keyword evidence="3 10" id="KW-0716">Sensory transduction</keyword>
<protein>
    <recommendedName>
        <fullName evidence="10">Odorant receptor</fullName>
    </recommendedName>
</protein>
<evidence type="ECO:0000256" key="5">
    <source>
        <dbReference type="ARBA" id="ARBA00022725"/>
    </source>
</evidence>
<evidence type="ECO:0000256" key="8">
    <source>
        <dbReference type="ARBA" id="ARBA00023170"/>
    </source>
</evidence>
<dbReference type="GO" id="GO:0005886">
    <property type="term" value="C:plasma membrane"/>
    <property type="evidence" value="ECO:0007669"/>
    <property type="project" value="UniProtKB-SubCell"/>
</dbReference>
<keyword evidence="4 10" id="KW-0812">Transmembrane</keyword>
<evidence type="ECO:0000256" key="1">
    <source>
        <dbReference type="ARBA" id="ARBA00004651"/>
    </source>
</evidence>
<dbReference type="GO" id="GO:0007165">
    <property type="term" value="P:signal transduction"/>
    <property type="evidence" value="ECO:0007669"/>
    <property type="project" value="UniProtKB-KW"/>
</dbReference>
<dbReference type="Pfam" id="PF02949">
    <property type="entry name" value="7tm_6"/>
    <property type="match status" value="1"/>
</dbReference>
<keyword evidence="8 10" id="KW-0675">Receptor</keyword>
<dbReference type="GO" id="GO:0005549">
    <property type="term" value="F:odorant binding"/>
    <property type="evidence" value="ECO:0007669"/>
    <property type="project" value="InterPro"/>
</dbReference>
<comment type="caution">
    <text evidence="10">Lacks conserved residue(s) required for the propagation of feature annotation.</text>
</comment>
<dbReference type="GO" id="GO:0004984">
    <property type="term" value="F:olfactory receptor activity"/>
    <property type="evidence" value="ECO:0007669"/>
    <property type="project" value="InterPro"/>
</dbReference>
<accession>A0A1Q1NIY2</accession>
<keyword evidence="6 10" id="KW-1133">Transmembrane helix</keyword>
<feature type="transmembrane region" description="Helical" evidence="10">
    <location>
        <begin position="328"/>
        <end position="351"/>
    </location>
</feature>
<dbReference type="AlphaFoldDB" id="A0A1Q1NIY2"/>
<dbReference type="PANTHER" id="PTHR21137">
    <property type="entry name" value="ODORANT RECEPTOR"/>
    <property type="match status" value="1"/>
</dbReference>
<dbReference type="PANTHER" id="PTHR21137:SF35">
    <property type="entry name" value="ODORANT RECEPTOR 19A-RELATED"/>
    <property type="match status" value="1"/>
</dbReference>
<evidence type="ECO:0000256" key="6">
    <source>
        <dbReference type="ARBA" id="ARBA00022989"/>
    </source>
</evidence>
<sequence length="426" mass="48605">MGSFYQGITSPSENALKKLQISADTYVENGFFIARFSGMYRWSLLYSISYFSCMTFGIVAAVGYILNVSTTDEWDKFLENIHITLLIVNMEAQGVAYHYDQNGYIEIWRAIDKGFFDYEGTLDEETDEEIAIMKSELRNFKKVFQHNYTMLMCITTVLQFSKKPITRYLIGGGTVDGKNNLIWEAPFGLYFPFADYWIPYLLGLFLGNACGLLILITALGSVLQYIYMSEALIQEFAVVKKTMSKCIERAEQIYRNRSNSNQVEHQQWTMDDCIIHCINQSVKHHQITLRMMNVFKKLMYFSLFAIIFDGGLILCISSYILINDEVGITFRLPMPCVIAVEASLALVFCYYGGKLTDANTDVGNGIYECKRWMDHSKILCPYALIVKSYCNVPNELSAAGFTNVDVRTWGNLLSTAYSYIGFLLST</sequence>
<keyword evidence="2" id="KW-1003">Cell membrane</keyword>
<reference evidence="11" key="1">
    <citation type="journal article" date="2016" name="Sci. Rep.">
        <title>Identification and expression analysis of an olfactory receptor gene family in green plant bug Apolygus lucorum (Meyer-Dur).</title>
        <authorList>
            <person name="An X.K."/>
            <person name="Sun L."/>
            <person name="Liu H.W."/>
            <person name="Liu D.F."/>
            <person name="Ding Y.X."/>
            <person name="Li L.M."/>
            <person name="Zhang Y.J."/>
            <person name="Guo Y.Y."/>
        </authorList>
    </citation>
    <scope>NUCLEOTIDE SEQUENCE</scope>
</reference>